<dbReference type="Proteomes" id="UP000533533">
    <property type="component" value="Unassembled WGS sequence"/>
</dbReference>
<keyword evidence="2" id="KW-0813">Transport</keyword>
<evidence type="ECO:0000313" key="8">
    <source>
        <dbReference type="EMBL" id="MBB2927586.1"/>
    </source>
</evidence>
<dbReference type="SUPFAM" id="SSF161111">
    <property type="entry name" value="Cation efflux protein transmembrane domain-like"/>
    <property type="match status" value="1"/>
</dbReference>
<keyword evidence="5" id="KW-0472">Membrane</keyword>
<evidence type="ECO:0000256" key="1">
    <source>
        <dbReference type="ARBA" id="ARBA00004141"/>
    </source>
</evidence>
<dbReference type="InterPro" id="IPR040177">
    <property type="entry name" value="SLC30A9"/>
</dbReference>
<dbReference type="PANTHER" id="PTHR13414">
    <property type="entry name" value="HUEL-CATION TRANSPORTER"/>
    <property type="match status" value="1"/>
</dbReference>
<dbReference type="RefSeq" id="WP_110383774.1">
    <property type="nucleotide sequence ID" value="NZ_JACHVZ010000005.1"/>
</dbReference>
<keyword evidence="4" id="KW-1133">Transmembrane helix</keyword>
<dbReference type="Pfam" id="PF01545">
    <property type="entry name" value="Cation_efflux"/>
    <property type="match status" value="1"/>
</dbReference>
<gene>
    <name evidence="8" type="ORF">FHX59_002006</name>
</gene>
<evidence type="ECO:0000259" key="7">
    <source>
        <dbReference type="Pfam" id="PF01545"/>
    </source>
</evidence>
<dbReference type="EMBL" id="JACHVZ010000005">
    <property type="protein sequence ID" value="MBB2927586.1"/>
    <property type="molecule type" value="Genomic_DNA"/>
</dbReference>
<comment type="subcellular location">
    <subcellularLocation>
        <location evidence="1">Membrane</location>
        <topology evidence="1">Multi-pass membrane protein</topology>
    </subcellularLocation>
</comment>
<evidence type="ECO:0000256" key="6">
    <source>
        <dbReference type="SAM" id="MobiDB-lite"/>
    </source>
</evidence>
<evidence type="ECO:0000256" key="4">
    <source>
        <dbReference type="ARBA" id="ARBA00022989"/>
    </source>
</evidence>
<dbReference type="PANTHER" id="PTHR13414:SF9">
    <property type="entry name" value="PROTON-COUPLED ZINC ANTIPORTER SLC30A9, MITOCHONDRIAL"/>
    <property type="match status" value="1"/>
</dbReference>
<keyword evidence="3" id="KW-0812">Transmembrane</keyword>
<evidence type="ECO:0000256" key="5">
    <source>
        <dbReference type="ARBA" id="ARBA00023136"/>
    </source>
</evidence>
<evidence type="ECO:0000256" key="3">
    <source>
        <dbReference type="ARBA" id="ARBA00022692"/>
    </source>
</evidence>
<dbReference type="InterPro" id="IPR027469">
    <property type="entry name" value="Cation_efflux_TMD_sf"/>
</dbReference>
<name>A0ABR6FJH8_9BURK</name>
<keyword evidence="9" id="KW-1185">Reference proteome</keyword>
<dbReference type="Gene3D" id="1.20.1510.10">
    <property type="entry name" value="Cation efflux protein transmembrane domain"/>
    <property type="match status" value="1"/>
</dbReference>
<feature type="region of interest" description="Disordered" evidence="6">
    <location>
        <begin position="100"/>
        <end position="152"/>
    </location>
</feature>
<reference evidence="8 9" key="1">
    <citation type="submission" date="2020-08" db="EMBL/GenBank/DDBJ databases">
        <title>Genomic Encyclopedia of Type Strains, Phase IV (KMG-V): Genome sequencing to study the core and pangenomes of soil and plant-associated prokaryotes.</title>
        <authorList>
            <person name="Whitman W."/>
        </authorList>
    </citation>
    <scope>NUCLEOTIDE SEQUENCE [LARGE SCALE GENOMIC DNA]</scope>
    <source>
        <strain evidence="8 9">SRMrh-85</strain>
    </source>
</reference>
<dbReference type="InterPro" id="IPR058533">
    <property type="entry name" value="Cation_efflux_TM"/>
</dbReference>
<evidence type="ECO:0000256" key="2">
    <source>
        <dbReference type="ARBA" id="ARBA00022448"/>
    </source>
</evidence>
<comment type="caution">
    <text evidence="8">The sequence shown here is derived from an EMBL/GenBank/DDBJ whole genome shotgun (WGS) entry which is preliminary data.</text>
</comment>
<organism evidence="8 9">
    <name type="scientific">Paraburkholderia silvatlantica</name>
    <dbReference type="NCBI Taxonomy" id="321895"/>
    <lineage>
        <taxon>Bacteria</taxon>
        <taxon>Pseudomonadati</taxon>
        <taxon>Pseudomonadota</taxon>
        <taxon>Betaproteobacteria</taxon>
        <taxon>Burkholderiales</taxon>
        <taxon>Burkholderiaceae</taxon>
        <taxon>Paraburkholderia</taxon>
    </lineage>
</organism>
<evidence type="ECO:0000313" key="9">
    <source>
        <dbReference type="Proteomes" id="UP000533533"/>
    </source>
</evidence>
<proteinExistence type="predicted"/>
<feature type="domain" description="Cation efflux protein transmembrane" evidence="7">
    <location>
        <begin position="18"/>
        <end position="89"/>
    </location>
</feature>
<feature type="compositionally biased region" description="Basic residues" evidence="6">
    <location>
        <begin position="129"/>
        <end position="152"/>
    </location>
</feature>
<protein>
    <recommendedName>
        <fullName evidence="7">Cation efflux protein transmembrane domain-containing protein</fullName>
    </recommendedName>
</protein>
<accession>A0ABR6FJH8</accession>
<sequence>MGRGAPRQASATVPRAVYYALASNVVVALCKFAAAAYTNSGATFAEAAHSSADCLNPLLLIAGRRAARNRPNEQHPLGFGRETHFYAMLTRQAHCALRRRTARGQHAGAIHAPETRRARSTTRNNPPRQRGRHAHSHPQPRAARARRKGEAR</sequence>